<comment type="caution">
    <text evidence="1">The sequence shown here is derived from an EMBL/GenBank/DDBJ whole genome shotgun (WGS) entry which is preliminary data.</text>
</comment>
<evidence type="ECO:0000313" key="1">
    <source>
        <dbReference type="EMBL" id="RCK78150.1"/>
    </source>
</evidence>
<dbReference type="EMBL" id="QOQW01000027">
    <property type="protein sequence ID" value="RCK78150.1"/>
    <property type="molecule type" value="Genomic_DNA"/>
</dbReference>
<evidence type="ECO:0000313" key="2">
    <source>
        <dbReference type="Proteomes" id="UP000252355"/>
    </source>
</evidence>
<accession>A0A367ZJD8</accession>
<dbReference type="PROSITE" id="PS51257">
    <property type="entry name" value="PROKAR_LIPOPROTEIN"/>
    <property type="match status" value="1"/>
</dbReference>
<dbReference type="AlphaFoldDB" id="A0A367ZJD8"/>
<reference evidence="1 2" key="1">
    <citation type="submission" date="2018-05" db="EMBL/GenBank/DDBJ databases">
        <title>A metagenomic window into the 2 km-deep terrestrial subsurface aquifer revealed taxonomically and functionally diverse microbial community comprising novel uncultured bacterial lineages.</title>
        <authorList>
            <person name="Kadnikov V.V."/>
            <person name="Mardanov A.V."/>
            <person name="Beletsky A.V."/>
            <person name="Banks D."/>
            <person name="Pimenov N.V."/>
            <person name="Frank Y.A."/>
            <person name="Karnachuk O.V."/>
            <person name="Ravin N.V."/>
        </authorList>
    </citation>
    <scope>NUCLEOTIDE SEQUENCE [LARGE SCALE GENOMIC DNA]</scope>
    <source>
        <strain evidence="1">BY5</strain>
    </source>
</reference>
<proteinExistence type="predicted"/>
<protein>
    <recommendedName>
        <fullName evidence="3">Type II secretion system protein GspG C-terminal domain-containing protein</fullName>
    </recommendedName>
</protein>
<name>A0A367ZJD8_9BACT</name>
<organism evidence="1 2">
    <name type="scientific">Candidatus Ozemobacter sibiricus</name>
    <dbReference type="NCBI Taxonomy" id="2268124"/>
    <lineage>
        <taxon>Bacteria</taxon>
        <taxon>Candidatus Ozemobacteria</taxon>
        <taxon>Candidatus Ozemobacterales</taxon>
        <taxon>Candidatus Ozemobacteraceae</taxon>
        <taxon>Candidatus Ozemobacter</taxon>
    </lineage>
</organism>
<evidence type="ECO:0008006" key="3">
    <source>
        <dbReference type="Google" id="ProtNLM"/>
    </source>
</evidence>
<sequence length="123" mass="13886">MKNSLILMGLLWIGLATIGCTDNAKNDRARAKACSANMRVLMGAIEMYNMDYSDHPIRVLEEKMYQRGGLLLEKKLLNAPLRMPTEKCRYRSTGDLSSQKDPGIIFCNFHGSVDDLQKLFEGK</sequence>
<gene>
    <name evidence="1" type="ORF">OZSIB_1799</name>
</gene>
<dbReference type="Proteomes" id="UP000252355">
    <property type="component" value="Unassembled WGS sequence"/>
</dbReference>